<dbReference type="InterPro" id="IPR036259">
    <property type="entry name" value="MFS_trans_sf"/>
</dbReference>
<sequence>MPTARTSSTRRRVGLVLPPPASLIGQGWTFWIFAVTGFGWVFVGRFVPGTEGRDFAALQSRVCRSSSSTGEDGNE</sequence>
<reference evidence="1 2" key="1">
    <citation type="submission" date="2020-10" db="EMBL/GenBank/DDBJ databases">
        <title>Sequencing the genomes of 1000 actinobacteria strains.</title>
        <authorList>
            <person name="Klenk H.-P."/>
        </authorList>
    </citation>
    <scope>NUCLEOTIDE SEQUENCE [LARGE SCALE GENOMIC DNA]</scope>
    <source>
        <strain evidence="1 2">DSM 46744</strain>
    </source>
</reference>
<accession>A0ABR9K1Z9</accession>
<dbReference type="EMBL" id="JADBDZ010000001">
    <property type="protein sequence ID" value="MBE1536884.1"/>
    <property type="molecule type" value="Genomic_DNA"/>
</dbReference>
<organism evidence="1 2">
    <name type="scientific">Actinomadura algeriensis</name>
    <dbReference type="NCBI Taxonomy" id="1679523"/>
    <lineage>
        <taxon>Bacteria</taxon>
        <taxon>Bacillati</taxon>
        <taxon>Actinomycetota</taxon>
        <taxon>Actinomycetes</taxon>
        <taxon>Streptosporangiales</taxon>
        <taxon>Thermomonosporaceae</taxon>
        <taxon>Actinomadura</taxon>
    </lineage>
</organism>
<keyword evidence="2" id="KW-1185">Reference proteome</keyword>
<name>A0ABR9K1Z9_9ACTN</name>
<protein>
    <submittedName>
        <fullName evidence="1">Uncharacterized protein</fullName>
    </submittedName>
</protein>
<gene>
    <name evidence="1" type="ORF">H4W34_006717</name>
</gene>
<dbReference type="RefSeq" id="WP_192764732.1">
    <property type="nucleotide sequence ID" value="NZ_JADBDZ010000001.1"/>
</dbReference>
<evidence type="ECO:0000313" key="1">
    <source>
        <dbReference type="EMBL" id="MBE1536884.1"/>
    </source>
</evidence>
<comment type="caution">
    <text evidence="1">The sequence shown here is derived from an EMBL/GenBank/DDBJ whole genome shotgun (WGS) entry which is preliminary data.</text>
</comment>
<dbReference type="Gene3D" id="1.20.1250.20">
    <property type="entry name" value="MFS general substrate transporter like domains"/>
    <property type="match status" value="1"/>
</dbReference>
<proteinExistence type="predicted"/>
<evidence type="ECO:0000313" key="2">
    <source>
        <dbReference type="Proteomes" id="UP000627838"/>
    </source>
</evidence>
<dbReference type="Proteomes" id="UP000627838">
    <property type="component" value="Unassembled WGS sequence"/>
</dbReference>